<accession>A0A401FQE0</accession>
<sequence length="315" mass="34951">MIRFTKIFTAAAAILLTLSLTGFAGETDSCNKVRFSDVGWSDITSTTALTSVVMEGLGYDVKTNVLAVPVTFASLKNKDIDIFLGLWMPTMTADIEPYKKDGSVETVRANLTGAKYTLAVPRYVYDAGVKDFADIAAHKEKFKGKIYGIEPGNDGNRLIQSMIDKNAFGLKDWKVVESSEQGMLGQVRRAVRKKDWIVFLGWEPHPMNTNFDLAYLSGGDEYFGPDFGGATVHTTVRKGYLNECPNVARLLKNTEFTLKMENQVMGMILDAGMEPLKAAEKWLRENPDILEKWLEGVTTTDGKDGLEAVRKHLNL</sequence>
<evidence type="ECO:0000313" key="3">
    <source>
        <dbReference type="EMBL" id="GBC59187.1"/>
    </source>
</evidence>
<dbReference type="RefSeq" id="WP_124326718.1">
    <property type="nucleotide sequence ID" value="NZ_BEXT01000001.1"/>
</dbReference>
<name>A0A401FQE0_9BACT</name>
<evidence type="ECO:0000259" key="2">
    <source>
        <dbReference type="Pfam" id="PF04069"/>
    </source>
</evidence>
<dbReference type="Gene3D" id="3.40.190.10">
    <property type="entry name" value="Periplasmic binding protein-like II"/>
    <property type="match status" value="1"/>
</dbReference>
<feature type="domain" description="ABC-type glycine betaine transport system substrate-binding" evidence="2">
    <location>
        <begin position="32"/>
        <end position="285"/>
    </location>
</feature>
<dbReference type="OrthoDB" id="9787902at2"/>
<dbReference type="InterPro" id="IPR017783">
    <property type="entry name" value="ABC_choline_sub-bd"/>
</dbReference>
<keyword evidence="4" id="KW-1185">Reference proteome</keyword>
<protein>
    <submittedName>
        <fullName evidence="3">Glycine/betaine ABC transporter substrate-bindin g protein</fullName>
    </submittedName>
</protein>
<feature type="chain" id="PRO_5019500818" evidence="1">
    <location>
        <begin position="25"/>
        <end position="315"/>
    </location>
</feature>
<dbReference type="GO" id="GO:0043190">
    <property type="term" value="C:ATP-binding cassette (ABC) transporter complex"/>
    <property type="evidence" value="ECO:0007669"/>
    <property type="project" value="InterPro"/>
</dbReference>
<proteinExistence type="predicted"/>
<dbReference type="GO" id="GO:0022857">
    <property type="term" value="F:transmembrane transporter activity"/>
    <property type="evidence" value="ECO:0007669"/>
    <property type="project" value="InterPro"/>
</dbReference>
<comment type="caution">
    <text evidence="3">The sequence shown here is derived from an EMBL/GenBank/DDBJ whole genome shotgun (WGS) entry which is preliminary data.</text>
</comment>
<gene>
    <name evidence="3" type="ORF">DENIS_0123</name>
</gene>
<dbReference type="InterPro" id="IPR007210">
    <property type="entry name" value="ABC_Gly_betaine_transp_sub-bd"/>
</dbReference>
<dbReference type="CDD" id="cd13640">
    <property type="entry name" value="PBP2_ChoX"/>
    <property type="match status" value="1"/>
</dbReference>
<dbReference type="SUPFAM" id="SSF53850">
    <property type="entry name" value="Periplasmic binding protein-like II"/>
    <property type="match status" value="1"/>
</dbReference>
<dbReference type="Proteomes" id="UP000288096">
    <property type="component" value="Unassembled WGS sequence"/>
</dbReference>
<feature type="signal peptide" evidence="1">
    <location>
        <begin position="1"/>
        <end position="24"/>
    </location>
</feature>
<dbReference type="GO" id="GO:0042597">
    <property type="term" value="C:periplasmic space"/>
    <property type="evidence" value="ECO:0007669"/>
    <property type="project" value="InterPro"/>
</dbReference>
<dbReference type="GO" id="GO:0015871">
    <property type="term" value="P:choline transport"/>
    <property type="evidence" value="ECO:0007669"/>
    <property type="project" value="InterPro"/>
</dbReference>
<evidence type="ECO:0000256" key="1">
    <source>
        <dbReference type="SAM" id="SignalP"/>
    </source>
</evidence>
<dbReference type="AlphaFoldDB" id="A0A401FQE0"/>
<keyword evidence="1" id="KW-0732">Signal</keyword>
<dbReference type="Pfam" id="PF04069">
    <property type="entry name" value="OpuAC"/>
    <property type="match status" value="1"/>
</dbReference>
<reference evidence="4" key="1">
    <citation type="submission" date="2017-11" db="EMBL/GenBank/DDBJ databases">
        <authorList>
            <person name="Watanabe M."/>
            <person name="Kojima H."/>
        </authorList>
    </citation>
    <scope>NUCLEOTIDE SEQUENCE [LARGE SCALE GENOMIC DNA]</scope>
    <source>
        <strain evidence="4">Tokyo 01</strain>
    </source>
</reference>
<dbReference type="Gene3D" id="3.40.190.100">
    <property type="entry name" value="Glycine betaine-binding periplasmic protein, domain 2"/>
    <property type="match status" value="1"/>
</dbReference>
<organism evidence="3 4">
    <name type="scientific">Desulfonema ishimotonii</name>
    <dbReference type="NCBI Taxonomy" id="45657"/>
    <lineage>
        <taxon>Bacteria</taxon>
        <taxon>Pseudomonadati</taxon>
        <taxon>Thermodesulfobacteriota</taxon>
        <taxon>Desulfobacteria</taxon>
        <taxon>Desulfobacterales</taxon>
        <taxon>Desulfococcaceae</taxon>
        <taxon>Desulfonema</taxon>
    </lineage>
</organism>
<dbReference type="EMBL" id="BEXT01000001">
    <property type="protein sequence ID" value="GBC59187.1"/>
    <property type="molecule type" value="Genomic_DNA"/>
</dbReference>
<evidence type="ECO:0000313" key="4">
    <source>
        <dbReference type="Proteomes" id="UP000288096"/>
    </source>
</evidence>
<reference evidence="4" key="2">
    <citation type="submission" date="2019-01" db="EMBL/GenBank/DDBJ databases">
        <title>Genome sequence of Desulfonema ishimotonii strain Tokyo 01.</title>
        <authorList>
            <person name="Fukui M."/>
        </authorList>
    </citation>
    <scope>NUCLEOTIDE SEQUENCE [LARGE SCALE GENOMIC DNA]</scope>
    <source>
        <strain evidence="4">Tokyo 01</strain>
    </source>
</reference>
<dbReference type="GO" id="GO:0033265">
    <property type="term" value="F:choline binding"/>
    <property type="evidence" value="ECO:0007669"/>
    <property type="project" value="InterPro"/>
</dbReference>
<dbReference type="NCBIfam" id="TIGR03414">
    <property type="entry name" value="ABC_choline_bnd"/>
    <property type="match status" value="1"/>
</dbReference>